<protein>
    <submittedName>
        <fullName evidence="1">Uncharacterized protein</fullName>
    </submittedName>
</protein>
<evidence type="ECO:0000313" key="2">
    <source>
        <dbReference type="Proteomes" id="UP001630127"/>
    </source>
</evidence>
<organism evidence="1 2">
    <name type="scientific">Cinchona calisaya</name>
    <dbReference type="NCBI Taxonomy" id="153742"/>
    <lineage>
        <taxon>Eukaryota</taxon>
        <taxon>Viridiplantae</taxon>
        <taxon>Streptophyta</taxon>
        <taxon>Embryophyta</taxon>
        <taxon>Tracheophyta</taxon>
        <taxon>Spermatophyta</taxon>
        <taxon>Magnoliopsida</taxon>
        <taxon>eudicotyledons</taxon>
        <taxon>Gunneridae</taxon>
        <taxon>Pentapetalae</taxon>
        <taxon>asterids</taxon>
        <taxon>lamiids</taxon>
        <taxon>Gentianales</taxon>
        <taxon>Rubiaceae</taxon>
        <taxon>Cinchonoideae</taxon>
        <taxon>Cinchoneae</taxon>
        <taxon>Cinchona</taxon>
    </lineage>
</organism>
<sequence>MKKQTKSLSKPGRSKQWVLDALGSLGKLWLVGQLCKDGIEGSKSMFERKLLVSKDRFKKPKRLTKGIAEVLLLNSKGNYARLIKRKRAFGAKKQEYTSSKKVIRALPFFMLV</sequence>
<dbReference type="Proteomes" id="UP001630127">
    <property type="component" value="Unassembled WGS sequence"/>
</dbReference>
<name>A0ABD3AHY2_9GENT</name>
<accession>A0ABD3AHY2</accession>
<keyword evidence="2" id="KW-1185">Reference proteome</keyword>
<dbReference type="EMBL" id="JBJUIK010000004">
    <property type="protein sequence ID" value="KAL3529593.1"/>
    <property type="molecule type" value="Genomic_DNA"/>
</dbReference>
<reference evidence="1 2" key="1">
    <citation type="submission" date="2024-11" db="EMBL/GenBank/DDBJ databases">
        <title>A near-complete genome assembly of Cinchona calisaya.</title>
        <authorList>
            <person name="Lian D.C."/>
            <person name="Zhao X.W."/>
            <person name="Wei L."/>
        </authorList>
    </citation>
    <scope>NUCLEOTIDE SEQUENCE [LARGE SCALE GENOMIC DNA]</scope>
    <source>
        <tissue evidence="1">Nenye</tissue>
    </source>
</reference>
<comment type="caution">
    <text evidence="1">The sequence shown here is derived from an EMBL/GenBank/DDBJ whole genome shotgun (WGS) entry which is preliminary data.</text>
</comment>
<evidence type="ECO:0000313" key="1">
    <source>
        <dbReference type="EMBL" id="KAL3529593.1"/>
    </source>
</evidence>
<gene>
    <name evidence="1" type="ORF">ACH5RR_008915</name>
</gene>
<proteinExistence type="predicted"/>
<dbReference type="AlphaFoldDB" id="A0ABD3AHY2"/>